<dbReference type="EMBL" id="ML977345">
    <property type="protein sequence ID" value="KAF2108856.1"/>
    <property type="molecule type" value="Genomic_DNA"/>
</dbReference>
<proteinExistence type="predicted"/>
<gene>
    <name evidence="2" type="ORF">BDV96DRAFT_605292</name>
</gene>
<accession>A0A6A5YNZ2</accession>
<keyword evidence="3" id="KW-1185">Reference proteome</keyword>
<organism evidence="2 3">
    <name type="scientific">Lophiotrema nucula</name>
    <dbReference type="NCBI Taxonomy" id="690887"/>
    <lineage>
        <taxon>Eukaryota</taxon>
        <taxon>Fungi</taxon>
        <taxon>Dikarya</taxon>
        <taxon>Ascomycota</taxon>
        <taxon>Pezizomycotina</taxon>
        <taxon>Dothideomycetes</taxon>
        <taxon>Pleosporomycetidae</taxon>
        <taxon>Pleosporales</taxon>
        <taxon>Lophiotremataceae</taxon>
        <taxon>Lophiotrema</taxon>
    </lineage>
</organism>
<protein>
    <submittedName>
        <fullName evidence="2">Uncharacterized protein</fullName>
    </submittedName>
</protein>
<sequence length="121" mass="14260">MPTLQIRGKSKKKHHAHGGEHVWEILVAIIVIALITAIVYYMYSMHRGVRENPEDPKRADEVEEYLVNTKNIFTRIFYRRRIKQIKRAQTMMQDYPGYDWSVPTCVEAKMRGYQDKTSSSI</sequence>
<feature type="transmembrane region" description="Helical" evidence="1">
    <location>
        <begin position="21"/>
        <end position="43"/>
    </location>
</feature>
<keyword evidence="1" id="KW-0812">Transmembrane</keyword>
<name>A0A6A5YNZ2_9PLEO</name>
<evidence type="ECO:0000256" key="1">
    <source>
        <dbReference type="SAM" id="Phobius"/>
    </source>
</evidence>
<evidence type="ECO:0000313" key="3">
    <source>
        <dbReference type="Proteomes" id="UP000799770"/>
    </source>
</evidence>
<dbReference type="Proteomes" id="UP000799770">
    <property type="component" value="Unassembled WGS sequence"/>
</dbReference>
<keyword evidence="1" id="KW-0472">Membrane</keyword>
<reference evidence="2" key="1">
    <citation type="journal article" date="2020" name="Stud. Mycol.">
        <title>101 Dothideomycetes genomes: a test case for predicting lifestyles and emergence of pathogens.</title>
        <authorList>
            <person name="Haridas S."/>
            <person name="Albert R."/>
            <person name="Binder M."/>
            <person name="Bloem J."/>
            <person name="Labutti K."/>
            <person name="Salamov A."/>
            <person name="Andreopoulos B."/>
            <person name="Baker S."/>
            <person name="Barry K."/>
            <person name="Bills G."/>
            <person name="Bluhm B."/>
            <person name="Cannon C."/>
            <person name="Castanera R."/>
            <person name="Culley D."/>
            <person name="Daum C."/>
            <person name="Ezra D."/>
            <person name="Gonzalez J."/>
            <person name="Henrissat B."/>
            <person name="Kuo A."/>
            <person name="Liang C."/>
            <person name="Lipzen A."/>
            <person name="Lutzoni F."/>
            <person name="Magnuson J."/>
            <person name="Mondo S."/>
            <person name="Nolan M."/>
            <person name="Ohm R."/>
            <person name="Pangilinan J."/>
            <person name="Park H.-J."/>
            <person name="Ramirez L."/>
            <person name="Alfaro M."/>
            <person name="Sun H."/>
            <person name="Tritt A."/>
            <person name="Yoshinaga Y."/>
            <person name="Zwiers L.-H."/>
            <person name="Turgeon B."/>
            <person name="Goodwin S."/>
            <person name="Spatafora J."/>
            <person name="Crous P."/>
            <person name="Grigoriev I."/>
        </authorList>
    </citation>
    <scope>NUCLEOTIDE SEQUENCE</scope>
    <source>
        <strain evidence="2">CBS 627.86</strain>
    </source>
</reference>
<dbReference type="AlphaFoldDB" id="A0A6A5YNZ2"/>
<evidence type="ECO:0000313" key="2">
    <source>
        <dbReference type="EMBL" id="KAF2108856.1"/>
    </source>
</evidence>
<keyword evidence="1" id="KW-1133">Transmembrane helix</keyword>